<keyword evidence="3" id="KW-1185">Reference proteome</keyword>
<proteinExistence type="predicted"/>
<dbReference type="AlphaFoldDB" id="E3LW01"/>
<protein>
    <submittedName>
        <fullName evidence="2">Uncharacterized protein</fullName>
    </submittedName>
</protein>
<dbReference type="EMBL" id="DS268416">
    <property type="protein sequence ID" value="EFP12668.1"/>
    <property type="molecule type" value="Genomic_DNA"/>
</dbReference>
<sequence>MSDSVKPFAPSPTTTPALSERQPSASSPPQQPSETEEEVRGIVGDEEHYDVERKKVKKPLDCVNRQVTDNNLQENRLEDMKRQIIVFGEEYDNVYQDHFTIEQLNGLCALLKPIVNKMESNQELRNLFFCQKVSSDLYHYCLKQYCLQSSMFLVFTMVGETREILDEKSDIFELCEKIMGNWKIHNDTEAMKRNSQDMMRRPRSEYHVQRVLNLLDQADNNTLIGILLDLLDFLTSSQSGIKSLMRHGMFKIVKNYIKKAKKTKTSQRQLFYSSLPEMLLKIEDSDAFEDGLIERLIYSSLEKKPANGTFTYHRSSCFLTSVLELCLAHNQISDAVRGFRLSPQKGSEFALLVFSCAFHVAAQYPDRRINSSILFEMLDGKQYGQKTIMEEMGGMTEYLLIHIINNIGSLRNMFSFRFNRHKKDVLETVDTFVLVLTNRNISNKVLKVEDVELVTIPKHLFVHFDTEEKPTIQMLPLELTSIKGGIVFYKLRMFTTKSIENKIAHAIGYVKEDGTWKKYNSGRKEDIHFDGNEVNNFSIGIFELDD</sequence>
<feature type="compositionally biased region" description="Basic and acidic residues" evidence="1">
    <location>
        <begin position="38"/>
        <end position="48"/>
    </location>
</feature>
<reference evidence="2" key="1">
    <citation type="submission" date="2007-07" db="EMBL/GenBank/DDBJ databases">
        <title>PCAP assembly of the Caenorhabditis remanei genome.</title>
        <authorList>
            <consortium name="The Caenorhabditis remanei Sequencing Consortium"/>
            <person name="Wilson R.K."/>
        </authorList>
    </citation>
    <scope>NUCLEOTIDE SEQUENCE [LARGE SCALE GENOMIC DNA]</scope>
    <source>
        <strain evidence="2">PB4641</strain>
    </source>
</reference>
<evidence type="ECO:0000313" key="3">
    <source>
        <dbReference type="Proteomes" id="UP000008281"/>
    </source>
</evidence>
<dbReference type="Proteomes" id="UP000008281">
    <property type="component" value="Unassembled WGS sequence"/>
</dbReference>
<gene>
    <name evidence="2" type="ORF">CRE_29832</name>
</gene>
<dbReference type="HOGENOM" id="CLU_554593_0_0_1"/>
<feature type="compositionally biased region" description="Low complexity" evidence="1">
    <location>
        <begin position="19"/>
        <end position="28"/>
    </location>
</feature>
<evidence type="ECO:0000313" key="2">
    <source>
        <dbReference type="EMBL" id="EFP12668.1"/>
    </source>
</evidence>
<organism evidence="3">
    <name type="scientific">Caenorhabditis remanei</name>
    <name type="common">Caenorhabditis vulgaris</name>
    <dbReference type="NCBI Taxonomy" id="31234"/>
    <lineage>
        <taxon>Eukaryota</taxon>
        <taxon>Metazoa</taxon>
        <taxon>Ecdysozoa</taxon>
        <taxon>Nematoda</taxon>
        <taxon>Chromadorea</taxon>
        <taxon>Rhabditida</taxon>
        <taxon>Rhabditina</taxon>
        <taxon>Rhabditomorpha</taxon>
        <taxon>Rhabditoidea</taxon>
        <taxon>Rhabditidae</taxon>
        <taxon>Peloderinae</taxon>
        <taxon>Caenorhabditis</taxon>
    </lineage>
</organism>
<name>E3LW01_CAERE</name>
<accession>E3LW01</accession>
<evidence type="ECO:0000256" key="1">
    <source>
        <dbReference type="SAM" id="MobiDB-lite"/>
    </source>
</evidence>
<dbReference type="InParanoid" id="E3LW01"/>
<feature type="region of interest" description="Disordered" evidence="1">
    <location>
        <begin position="1"/>
        <end position="48"/>
    </location>
</feature>